<dbReference type="CDD" id="cd19542">
    <property type="entry name" value="CT_NRPS-like"/>
    <property type="match status" value="1"/>
</dbReference>
<accession>A0A8H3ZLG6</accession>
<gene>
    <name evidence="2" type="ORF">GQ607_014723</name>
</gene>
<dbReference type="EMBL" id="WOWK01000117">
    <property type="protein sequence ID" value="KAF0318026.1"/>
    <property type="molecule type" value="Genomic_DNA"/>
</dbReference>
<dbReference type="Proteomes" id="UP000434172">
    <property type="component" value="Unassembled WGS sequence"/>
</dbReference>
<dbReference type="GO" id="GO:0005737">
    <property type="term" value="C:cytoplasm"/>
    <property type="evidence" value="ECO:0007669"/>
    <property type="project" value="TreeGrafter"/>
</dbReference>
<dbReference type="Gene3D" id="3.30.559.30">
    <property type="entry name" value="Nonribosomal peptide synthetase, condensation domain"/>
    <property type="match status" value="1"/>
</dbReference>
<dbReference type="SUPFAM" id="SSF52777">
    <property type="entry name" value="CoA-dependent acyltransferases"/>
    <property type="match status" value="2"/>
</dbReference>
<evidence type="ECO:0000259" key="1">
    <source>
        <dbReference type="Pfam" id="PF00668"/>
    </source>
</evidence>
<dbReference type="OrthoDB" id="5188367at2759"/>
<evidence type="ECO:0000313" key="3">
    <source>
        <dbReference type="Proteomes" id="UP000434172"/>
    </source>
</evidence>
<comment type="caution">
    <text evidence="2">The sequence shown here is derived from an EMBL/GenBank/DDBJ whole genome shotgun (WGS) entry which is preliminary data.</text>
</comment>
<dbReference type="GO" id="GO:0043041">
    <property type="term" value="P:amino acid activation for nonribosomal peptide biosynthetic process"/>
    <property type="evidence" value="ECO:0007669"/>
    <property type="project" value="TreeGrafter"/>
</dbReference>
<dbReference type="GO" id="GO:0044550">
    <property type="term" value="P:secondary metabolite biosynthetic process"/>
    <property type="evidence" value="ECO:0007669"/>
    <property type="project" value="TreeGrafter"/>
</dbReference>
<dbReference type="GO" id="GO:0031177">
    <property type="term" value="F:phosphopantetheine binding"/>
    <property type="evidence" value="ECO:0007669"/>
    <property type="project" value="TreeGrafter"/>
</dbReference>
<dbReference type="Gene3D" id="3.30.559.10">
    <property type="entry name" value="Chloramphenicol acetyltransferase-like domain"/>
    <property type="match status" value="1"/>
</dbReference>
<proteinExistence type="predicted"/>
<dbReference type="InterPro" id="IPR023213">
    <property type="entry name" value="CAT-like_dom_sf"/>
</dbReference>
<reference evidence="2 3" key="1">
    <citation type="submission" date="2019-12" db="EMBL/GenBank/DDBJ databases">
        <title>A genome sequence resource for the geographically widespread anthracnose pathogen Colletotrichum asianum.</title>
        <authorList>
            <person name="Meng Y."/>
        </authorList>
    </citation>
    <scope>NUCLEOTIDE SEQUENCE [LARGE SCALE GENOMIC DNA]</scope>
    <source>
        <strain evidence="2 3">ICMP 18580</strain>
    </source>
</reference>
<evidence type="ECO:0000313" key="2">
    <source>
        <dbReference type="EMBL" id="KAF0318026.1"/>
    </source>
</evidence>
<organism evidence="2 3">
    <name type="scientific">Colletotrichum asianum</name>
    <dbReference type="NCBI Taxonomy" id="702518"/>
    <lineage>
        <taxon>Eukaryota</taxon>
        <taxon>Fungi</taxon>
        <taxon>Dikarya</taxon>
        <taxon>Ascomycota</taxon>
        <taxon>Pezizomycotina</taxon>
        <taxon>Sordariomycetes</taxon>
        <taxon>Hypocreomycetidae</taxon>
        <taxon>Glomerellales</taxon>
        <taxon>Glomerellaceae</taxon>
        <taxon>Colletotrichum</taxon>
        <taxon>Colletotrichum gloeosporioides species complex</taxon>
    </lineage>
</organism>
<dbReference type="PANTHER" id="PTHR45527:SF15">
    <property type="entry name" value="NONRIBOSOMAL PEPTIDE SYNTHETASE EASA-RELATED"/>
    <property type="match status" value="1"/>
</dbReference>
<sequence length="462" mass="51695">MASSTHQQNFCLLRMAEDELQVYLDDKLEETGINDISNVEEIYPCAPMQEGIQLSKMVASSPDYNVVATISIDPVRDNDVVDRSLVRRSWQQVVDRHAILRTIFVESVEYGRFSDQIVLLQWTADIREAESLEDFTEVVEFSEHQPAHCLTIAQTNNGGVHCRLEIDHTLTDGISVGIVMRDLARAYIGDLPRTPSPSYSKYIAFLQNGGEDIHLQYWIERLSGAQPCLFPTIESFLGDDAHDAQLAIPVTGLRTSVLHAFCNKLNVTLFNLVQAAWALVLQSYTGMDDVCFGYVIAGRDLPIERVEGIMGPLINTLICRARIGTGNSQSVSGLVQDMKRQSRENLEHQTTSLGSIYGALQLKTRRLFNTAVMFRPLHMDKITNDTVSLSLVGRKSYSEFDITVSLERSDKVEISLQYSPQTITKESVIAIAYSLSQTLTLMPKSAKLPSIKPTPLQHRILI</sequence>
<feature type="domain" description="Condensation" evidence="1">
    <location>
        <begin position="40"/>
        <end position="439"/>
    </location>
</feature>
<dbReference type="AlphaFoldDB" id="A0A8H3ZLG6"/>
<dbReference type="GO" id="GO:0016874">
    <property type="term" value="F:ligase activity"/>
    <property type="evidence" value="ECO:0007669"/>
    <property type="project" value="UniProtKB-KW"/>
</dbReference>
<keyword evidence="3" id="KW-1185">Reference proteome</keyword>
<dbReference type="InterPro" id="IPR001242">
    <property type="entry name" value="Condensation_dom"/>
</dbReference>
<name>A0A8H3ZLG6_9PEZI</name>
<dbReference type="Pfam" id="PF00668">
    <property type="entry name" value="Condensation"/>
    <property type="match status" value="1"/>
</dbReference>
<protein>
    <submittedName>
        <fullName evidence="2">Amino acid adenylation domain-containing protein</fullName>
    </submittedName>
</protein>
<dbReference type="PANTHER" id="PTHR45527">
    <property type="entry name" value="NONRIBOSOMAL PEPTIDE SYNTHETASE"/>
    <property type="match status" value="1"/>
</dbReference>